<reference evidence="1 2" key="1">
    <citation type="submission" date="2018-03" db="EMBL/GenBank/DDBJ databases">
        <title>Genomic Encyclopedia of Archaeal and Bacterial Type Strains, Phase II (KMG-II): from individual species to whole genera.</title>
        <authorList>
            <person name="Goeker M."/>
        </authorList>
    </citation>
    <scope>NUCLEOTIDE SEQUENCE [LARGE SCALE GENOMIC DNA]</scope>
    <source>
        <strain evidence="1 2">DSM 43146</strain>
    </source>
</reference>
<dbReference type="AlphaFoldDB" id="A0A2T0KP26"/>
<evidence type="ECO:0008006" key="3">
    <source>
        <dbReference type="Google" id="ProtNLM"/>
    </source>
</evidence>
<sequence length="196" mass="20938">MSFLLLHGWQNRRPPGHWHHWLAAELAAAGHDVTYPQLPEPDEPVLADWLAELRTHVAAMPGDDRTVVCHSLGCLLWLHAAAAGEVPLLVDRVLLVAPPGPDVVAGIPEIAGFLPPSMPAGRLDAAARHTRLVCSDNDPYCPAGASADFGVPLGIPTMVLPGAAHLDMEAGYGSWPSIRDWCLSGSPDTPITRRPD</sequence>
<comment type="caution">
    <text evidence="1">The sequence shown here is derived from an EMBL/GenBank/DDBJ whole genome shotgun (WGS) entry which is preliminary data.</text>
</comment>
<dbReference type="GO" id="GO:0016787">
    <property type="term" value="F:hydrolase activity"/>
    <property type="evidence" value="ECO:0007669"/>
    <property type="project" value="InterPro"/>
</dbReference>
<dbReference type="SUPFAM" id="SSF53474">
    <property type="entry name" value="alpha/beta-Hydrolases"/>
    <property type="match status" value="1"/>
</dbReference>
<keyword evidence="2" id="KW-1185">Reference proteome</keyword>
<name>A0A2T0KP26_9ACTN</name>
<gene>
    <name evidence="1" type="ORF">CLV67_101219</name>
</gene>
<dbReference type="OrthoDB" id="9804993at2"/>
<dbReference type="Proteomes" id="UP000239415">
    <property type="component" value="Unassembled WGS sequence"/>
</dbReference>
<dbReference type="InterPro" id="IPR010662">
    <property type="entry name" value="RBBP9/YdeN"/>
</dbReference>
<protein>
    <recommendedName>
        <fullName evidence="3">Alpha/beta hydrolase family protein</fullName>
    </recommendedName>
</protein>
<dbReference type="RefSeq" id="WP_106315237.1">
    <property type="nucleotide sequence ID" value="NZ_BOMO01000025.1"/>
</dbReference>
<dbReference type="EMBL" id="PVMZ01000001">
    <property type="protein sequence ID" value="PRX25502.1"/>
    <property type="molecule type" value="Genomic_DNA"/>
</dbReference>
<organism evidence="1 2">
    <name type="scientific">Actinoplanes italicus</name>
    <dbReference type="NCBI Taxonomy" id="113567"/>
    <lineage>
        <taxon>Bacteria</taxon>
        <taxon>Bacillati</taxon>
        <taxon>Actinomycetota</taxon>
        <taxon>Actinomycetes</taxon>
        <taxon>Micromonosporales</taxon>
        <taxon>Micromonosporaceae</taxon>
        <taxon>Actinoplanes</taxon>
    </lineage>
</organism>
<dbReference type="Gene3D" id="3.40.50.1820">
    <property type="entry name" value="alpha/beta hydrolase"/>
    <property type="match status" value="1"/>
</dbReference>
<proteinExistence type="predicted"/>
<accession>A0A2T0KP26</accession>
<dbReference type="InterPro" id="IPR029058">
    <property type="entry name" value="AB_hydrolase_fold"/>
</dbReference>
<dbReference type="Pfam" id="PF06821">
    <property type="entry name" value="Ser_hydrolase"/>
    <property type="match status" value="1"/>
</dbReference>
<evidence type="ECO:0000313" key="2">
    <source>
        <dbReference type="Proteomes" id="UP000239415"/>
    </source>
</evidence>
<evidence type="ECO:0000313" key="1">
    <source>
        <dbReference type="EMBL" id="PRX25502.1"/>
    </source>
</evidence>